<accession>A0A8J3AIR2</accession>
<keyword evidence="3" id="KW-1185">Reference proteome</keyword>
<name>A0A8J3AIR2_9BACI</name>
<evidence type="ECO:0000256" key="1">
    <source>
        <dbReference type="SAM" id="SignalP"/>
    </source>
</evidence>
<dbReference type="AlphaFoldDB" id="A0A8J3AIR2"/>
<evidence type="ECO:0000313" key="3">
    <source>
        <dbReference type="Proteomes" id="UP000626244"/>
    </source>
</evidence>
<evidence type="ECO:0008006" key="4">
    <source>
        <dbReference type="Google" id="ProtNLM"/>
    </source>
</evidence>
<keyword evidence="1" id="KW-0732">Signal</keyword>
<feature type="chain" id="PRO_5039057832" description="Lipoprotein" evidence="1">
    <location>
        <begin position="22"/>
        <end position="129"/>
    </location>
</feature>
<dbReference type="EMBL" id="BMHB01000001">
    <property type="protein sequence ID" value="GGI10806.1"/>
    <property type="molecule type" value="Genomic_DNA"/>
</dbReference>
<feature type="signal peptide" evidence="1">
    <location>
        <begin position="1"/>
        <end position="21"/>
    </location>
</feature>
<proteinExistence type="predicted"/>
<reference evidence="3" key="1">
    <citation type="journal article" date="2019" name="Int. J. Syst. Evol. Microbiol.">
        <title>The Global Catalogue of Microorganisms (GCM) 10K type strain sequencing project: providing services to taxonomists for standard genome sequencing and annotation.</title>
        <authorList>
            <consortium name="The Broad Institute Genomics Platform"/>
            <consortium name="The Broad Institute Genome Sequencing Center for Infectious Disease"/>
            <person name="Wu L."/>
            <person name="Ma J."/>
        </authorList>
    </citation>
    <scope>NUCLEOTIDE SEQUENCE [LARGE SCALE GENOMIC DNA]</scope>
    <source>
        <strain evidence="3">CGMCC 1.14993</strain>
    </source>
</reference>
<dbReference type="RefSeq" id="WP_142283053.1">
    <property type="nucleotide sequence ID" value="NZ_BMHB01000001.1"/>
</dbReference>
<gene>
    <name evidence="2" type="ORF">GCM10007380_04650</name>
</gene>
<evidence type="ECO:0000313" key="2">
    <source>
        <dbReference type="EMBL" id="GGI10806.1"/>
    </source>
</evidence>
<dbReference type="Proteomes" id="UP000626244">
    <property type="component" value="Unassembled WGS sequence"/>
</dbReference>
<protein>
    <recommendedName>
        <fullName evidence="4">Lipoprotein</fullName>
    </recommendedName>
</protein>
<organism evidence="2 3">
    <name type="scientific">Gottfriedia solisilvae</name>
    <dbReference type="NCBI Taxonomy" id="1516104"/>
    <lineage>
        <taxon>Bacteria</taxon>
        <taxon>Bacillati</taxon>
        <taxon>Bacillota</taxon>
        <taxon>Bacilli</taxon>
        <taxon>Bacillales</taxon>
        <taxon>Bacillaceae</taxon>
        <taxon>Gottfriedia</taxon>
    </lineage>
</organism>
<dbReference type="PROSITE" id="PS51257">
    <property type="entry name" value="PROKAR_LIPOPROTEIN"/>
    <property type="match status" value="1"/>
</dbReference>
<dbReference type="OrthoDB" id="9919395at2"/>
<comment type="caution">
    <text evidence="2">The sequence shown here is derived from an EMBL/GenBank/DDBJ whole genome shotgun (WGS) entry which is preliminary data.</text>
</comment>
<sequence length="129" mass="15071">MTKFIKAIIVLSIIVSLSACSINQNKESFRIFDETQSNVTTKEINNEDEFNRLKKLLNDANLPDDKWPDRDADYTIKHEKEGQSELINNYKVWIEDSQVILVDILNHKYGKFEDVDAQKLKEILKIENL</sequence>